<dbReference type="PANTHER" id="PTHR37490:SF1">
    <property type="entry name" value="GLYCOSYLTRANSFERASE 2-LIKE DOMAIN-CONTAINING PROTEIN"/>
    <property type="match status" value="1"/>
</dbReference>
<accession>A0A6C0DPT5</accession>
<dbReference type="PANTHER" id="PTHR37490">
    <property type="entry name" value="EXPRESSED PROTEIN"/>
    <property type="match status" value="1"/>
</dbReference>
<organism evidence="1">
    <name type="scientific">viral metagenome</name>
    <dbReference type="NCBI Taxonomy" id="1070528"/>
    <lineage>
        <taxon>unclassified sequences</taxon>
        <taxon>metagenomes</taxon>
        <taxon>organismal metagenomes</taxon>
    </lineage>
</organism>
<evidence type="ECO:0000313" key="1">
    <source>
        <dbReference type="EMBL" id="QHT17879.1"/>
    </source>
</evidence>
<dbReference type="AlphaFoldDB" id="A0A6C0DPT5"/>
<name>A0A6C0DPT5_9ZZZZ</name>
<sequence>MEIVTSVKFNDTASNSPNSFHYDIDILKRFALQYDLKIHIYSKKPEMPLDAEERVVEDTPKYRLIEVPDIGRCDYAFLYHIVKHYDQLPDHIYFTKSNINDRILDDSINFPLFLDKYKYLNIGQHLKLQVYGENPDFVGLPKVFPEDIEYQGNSYKRFHTEGDMNAYGIMDFFEMVYGNGAKMPDTWVGVEFGHGPCFRVCRELIHRHPKSTYETLLDTFYPNKGHWTAKPHLSLPEQMDAIGKIYHDSLLRFWTLLFTYGSDMVCETDFKSIAGFFEGVEN</sequence>
<dbReference type="EMBL" id="MN739646">
    <property type="protein sequence ID" value="QHT17879.1"/>
    <property type="molecule type" value="Genomic_DNA"/>
</dbReference>
<reference evidence="1" key="1">
    <citation type="journal article" date="2020" name="Nature">
        <title>Giant virus diversity and host interactions through global metagenomics.</title>
        <authorList>
            <person name="Schulz F."/>
            <person name="Roux S."/>
            <person name="Paez-Espino D."/>
            <person name="Jungbluth S."/>
            <person name="Walsh D.A."/>
            <person name="Denef V.J."/>
            <person name="McMahon K.D."/>
            <person name="Konstantinidis K.T."/>
            <person name="Eloe-Fadrosh E.A."/>
            <person name="Kyrpides N.C."/>
            <person name="Woyke T."/>
        </authorList>
    </citation>
    <scope>NUCLEOTIDE SEQUENCE</scope>
    <source>
        <strain evidence="1">GVMAG-M-3300023174-3</strain>
    </source>
</reference>
<proteinExistence type="predicted"/>
<protein>
    <submittedName>
        <fullName evidence="1">Uncharacterized protein</fullName>
    </submittedName>
</protein>